<comment type="caution">
    <text evidence="2">The sequence shown here is derived from an EMBL/GenBank/DDBJ whole genome shotgun (WGS) entry which is preliminary data.</text>
</comment>
<evidence type="ECO:0000313" key="3">
    <source>
        <dbReference type="Proteomes" id="UP000681720"/>
    </source>
</evidence>
<dbReference type="GO" id="GO:0080008">
    <property type="term" value="C:Cul4-RING E3 ubiquitin ligase complex"/>
    <property type="evidence" value="ECO:0007669"/>
    <property type="project" value="TreeGrafter"/>
</dbReference>
<evidence type="ECO:0000313" key="2">
    <source>
        <dbReference type="EMBL" id="CAF4899902.1"/>
    </source>
</evidence>
<dbReference type="PANTHER" id="PTHR19860:SF42">
    <property type="entry name" value="RING-TYPE DOMAIN-CONTAINING PROTEIN"/>
    <property type="match status" value="1"/>
</dbReference>
<sequence length="144" mass="16806">MSDASNSQQQQQQFSLSFPVQVHPGYPILPPILPTNHSVERENSSSNTNNIDVECEKISIDVNDFWTKLREHINRERLKSYDKRGNQRTSNKVVRIFVSSTFTDFFNEREVLIKKVFTALRDEMGPFDIQIIDCDLRWGVNMIK</sequence>
<dbReference type="AlphaFoldDB" id="A0A8S3C8X7"/>
<gene>
    <name evidence="2" type="ORF">GIL414_LOCUS51782</name>
</gene>
<keyword evidence="1" id="KW-0677">Repeat</keyword>
<dbReference type="InterPro" id="IPR051191">
    <property type="entry name" value="DCAF12"/>
</dbReference>
<evidence type="ECO:0000256" key="1">
    <source>
        <dbReference type="ARBA" id="ARBA00022737"/>
    </source>
</evidence>
<name>A0A8S3C8X7_9BILA</name>
<protein>
    <submittedName>
        <fullName evidence="2">Uncharacterized protein</fullName>
    </submittedName>
</protein>
<dbReference type="Proteomes" id="UP000681720">
    <property type="component" value="Unassembled WGS sequence"/>
</dbReference>
<dbReference type="EMBL" id="CAJOBJ010175825">
    <property type="protein sequence ID" value="CAF4899902.1"/>
    <property type="molecule type" value="Genomic_DNA"/>
</dbReference>
<dbReference type="PANTHER" id="PTHR19860">
    <property type="entry name" value="DDB1- AND CUL4-ASSOCIATED FACTOR 12-RELATED"/>
    <property type="match status" value="1"/>
</dbReference>
<proteinExistence type="predicted"/>
<accession>A0A8S3C8X7</accession>
<organism evidence="2 3">
    <name type="scientific">Rotaria magnacalcarata</name>
    <dbReference type="NCBI Taxonomy" id="392030"/>
    <lineage>
        <taxon>Eukaryota</taxon>
        <taxon>Metazoa</taxon>
        <taxon>Spiralia</taxon>
        <taxon>Gnathifera</taxon>
        <taxon>Rotifera</taxon>
        <taxon>Eurotatoria</taxon>
        <taxon>Bdelloidea</taxon>
        <taxon>Philodinida</taxon>
        <taxon>Philodinidae</taxon>
        <taxon>Rotaria</taxon>
    </lineage>
</organism>
<reference evidence="2" key="1">
    <citation type="submission" date="2021-02" db="EMBL/GenBank/DDBJ databases">
        <authorList>
            <person name="Nowell W R."/>
        </authorList>
    </citation>
    <scope>NUCLEOTIDE SEQUENCE</scope>
</reference>